<evidence type="ECO:0000313" key="3">
    <source>
        <dbReference type="Proteomes" id="UP000308199"/>
    </source>
</evidence>
<reference evidence="2 3" key="1">
    <citation type="submission" date="2019-02" db="EMBL/GenBank/DDBJ databases">
        <title>Genome sequencing of the rare red list fungi Phellinidium pouzarii.</title>
        <authorList>
            <person name="Buettner E."/>
            <person name="Kellner H."/>
        </authorList>
    </citation>
    <scope>NUCLEOTIDE SEQUENCE [LARGE SCALE GENOMIC DNA]</scope>
    <source>
        <strain evidence="2 3">DSM 108285</strain>
    </source>
</reference>
<dbReference type="PROSITE" id="PS51186">
    <property type="entry name" value="GNAT"/>
    <property type="match status" value="1"/>
</dbReference>
<dbReference type="InterPro" id="IPR016181">
    <property type="entry name" value="Acyl_CoA_acyltransferase"/>
</dbReference>
<dbReference type="Gene3D" id="3.40.630.30">
    <property type="match status" value="1"/>
</dbReference>
<dbReference type="OrthoDB" id="9975416at2759"/>
<evidence type="ECO:0000313" key="2">
    <source>
        <dbReference type="EMBL" id="THH10085.1"/>
    </source>
</evidence>
<sequence>MTGRSTPDSSLYIRRARKEDARALSRICLLTADAGTSAENIHSYGEFPGLVYALPFVHVPHTAGFVLARKVEEEGKEGDADPVVGYILFALDTRAFEAAAEREWYPPLRVRYPKITEDAVPVCDPPLMDADKRFISLLHAPQPASEACVKFSPAHLGWGRRLIAAAIEYLRDEGGLQSVWLGTDPRNADAGSFYARLGFKPIDGAPMSCVGLKFDDWTAQKET</sequence>
<comment type="caution">
    <text evidence="2">The sequence shown here is derived from an EMBL/GenBank/DDBJ whole genome shotgun (WGS) entry which is preliminary data.</text>
</comment>
<keyword evidence="3" id="KW-1185">Reference proteome</keyword>
<evidence type="ECO:0000259" key="1">
    <source>
        <dbReference type="PROSITE" id="PS51186"/>
    </source>
</evidence>
<dbReference type="EMBL" id="SGPK01000045">
    <property type="protein sequence ID" value="THH10085.1"/>
    <property type="molecule type" value="Genomic_DNA"/>
</dbReference>
<protein>
    <recommendedName>
        <fullName evidence="1">N-acetyltransferase domain-containing protein</fullName>
    </recommendedName>
</protein>
<dbReference type="SUPFAM" id="SSF55729">
    <property type="entry name" value="Acyl-CoA N-acyltransferases (Nat)"/>
    <property type="match status" value="1"/>
</dbReference>
<proteinExistence type="predicted"/>
<dbReference type="AlphaFoldDB" id="A0A4S4LEJ5"/>
<dbReference type="Proteomes" id="UP000308199">
    <property type="component" value="Unassembled WGS sequence"/>
</dbReference>
<name>A0A4S4LEJ5_9AGAM</name>
<feature type="domain" description="N-acetyltransferase" evidence="1">
    <location>
        <begin position="66"/>
        <end position="223"/>
    </location>
</feature>
<dbReference type="Pfam" id="PF00583">
    <property type="entry name" value="Acetyltransf_1"/>
    <property type="match status" value="1"/>
</dbReference>
<dbReference type="InterPro" id="IPR000182">
    <property type="entry name" value="GNAT_dom"/>
</dbReference>
<organism evidence="2 3">
    <name type="scientific">Phellinidium pouzarii</name>
    <dbReference type="NCBI Taxonomy" id="167371"/>
    <lineage>
        <taxon>Eukaryota</taxon>
        <taxon>Fungi</taxon>
        <taxon>Dikarya</taxon>
        <taxon>Basidiomycota</taxon>
        <taxon>Agaricomycotina</taxon>
        <taxon>Agaricomycetes</taxon>
        <taxon>Hymenochaetales</taxon>
        <taxon>Hymenochaetaceae</taxon>
        <taxon>Phellinidium</taxon>
    </lineage>
</organism>
<dbReference type="GO" id="GO:0016747">
    <property type="term" value="F:acyltransferase activity, transferring groups other than amino-acyl groups"/>
    <property type="evidence" value="ECO:0007669"/>
    <property type="project" value="InterPro"/>
</dbReference>
<accession>A0A4S4LEJ5</accession>
<gene>
    <name evidence="2" type="ORF">EW145_g1583</name>
</gene>